<dbReference type="OrthoDB" id="5453446at2"/>
<sequence>MSLPPLPPAVAFDPKADWPEPDLSLLNPVRPPPPVLSDAHFDWIFGPWASWLRTAAAAKGAPLDYVALGLLTTASALIGNARWPLPFEGWDDPPILWGMLVGDPSAGKSPALDAVMAPLREIEHALAEAFKTARAEWESRDEIAALMAAEWKKDAKKAVAEGKLPPPKPANADAGSPPIRQRLRVSDATTEKMAELLSQTSRGLLMYRDELSGWLGGMDRYSNGGDRPFWLEAYGGRSFTVDRKSAPDPIIVDRLSVAVIGGTQPDRLNSLLVQGDDDGLLARFLVVFPDPVPISLPSNAIDTAKLRDAFNRLRSLAPGLDANGKDCPVKVGFDEAALTRFQAFRVTCREWEEHADGCFKSHLGKLSGQVARVSCVLAHLDWAANPFATAPSRIDAGVTERAAYLVGDHLRLHAFRAYGAMQDAPEIRSARRLARLIVGETLSVVNMREIQRRKLADLGKAEQIQAALGVLVEADWLRRETEPTTGRPKTFWIVNPRLGDAPRRVKSHPPPGFDTGTKGDKTASLPPLSPFVEVSKGGVSLPSIPGLPQPQQKE</sequence>
<evidence type="ECO:0000313" key="3">
    <source>
        <dbReference type="Proteomes" id="UP000183812"/>
    </source>
</evidence>
<protein>
    <recommendedName>
        <fullName evidence="4">DUF3987 domain-containing protein</fullName>
    </recommendedName>
</protein>
<name>A0A1G7LY40_RHOCA</name>
<organism evidence="2 3">
    <name type="scientific">Rhodobacter capsulatus</name>
    <name type="common">Rhodopseudomonas capsulata</name>
    <dbReference type="NCBI Taxonomy" id="1061"/>
    <lineage>
        <taxon>Bacteria</taxon>
        <taxon>Pseudomonadati</taxon>
        <taxon>Pseudomonadota</taxon>
        <taxon>Alphaproteobacteria</taxon>
        <taxon>Rhodobacterales</taxon>
        <taxon>Rhodobacter group</taxon>
        <taxon>Rhodobacter</taxon>
    </lineage>
</organism>
<dbReference type="RefSeq" id="WP_074554539.1">
    <property type="nucleotide sequence ID" value="NZ_CP119563.1"/>
</dbReference>
<evidence type="ECO:0000256" key="1">
    <source>
        <dbReference type="SAM" id="MobiDB-lite"/>
    </source>
</evidence>
<dbReference type="AlphaFoldDB" id="A0A1G7LY40"/>
<dbReference type="InterPro" id="IPR025048">
    <property type="entry name" value="DUF3987"/>
</dbReference>
<evidence type="ECO:0008006" key="4">
    <source>
        <dbReference type="Google" id="ProtNLM"/>
    </source>
</evidence>
<evidence type="ECO:0000313" key="2">
    <source>
        <dbReference type="EMBL" id="SDF54316.1"/>
    </source>
</evidence>
<feature type="region of interest" description="Disordered" evidence="1">
    <location>
        <begin position="500"/>
        <end position="554"/>
    </location>
</feature>
<proteinExistence type="predicted"/>
<gene>
    <name evidence="2" type="ORF">SAMN04244550_02428</name>
</gene>
<dbReference type="EMBL" id="FNAY01000012">
    <property type="protein sequence ID" value="SDF54316.1"/>
    <property type="molecule type" value="Genomic_DNA"/>
</dbReference>
<accession>A0A1G7LY40</accession>
<reference evidence="2 3" key="1">
    <citation type="submission" date="2016-10" db="EMBL/GenBank/DDBJ databases">
        <authorList>
            <person name="de Groot N.N."/>
        </authorList>
    </citation>
    <scope>NUCLEOTIDE SEQUENCE [LARGE SCALE GENOMIC DNA]</scope>
    <source>
        <strain evidence="3">DSM 938 / 37b4</strain>
    </source>
</reference>
<dbReference type="Proteomes" id="UP000183812">
    <property type="component" value="Unassembled WGS sequence"/>
</dbReference>
<dbReference type="Pfam" id="PF13148">
    <property type="entry name" value="DUF3987"/>
    <property type="match status" value="1"/>
</dbReference>